<dbReference type="InterPro" id="IPR007867">
    <property type="entry name" value="GMC_OxRtase_C"/>
</dbReference>
<organism evidence="5 6">
    <name type="scientific">Rhypophila decipiens</name>
    <dbReference type="NCBI Taxonomy" id="261697"/>
    <lineage>
        <taxon>Eukaryota</taxon>
        <taxon>Fungi</taxon>
        <taxon>Dikarya</taxon>
        <taxon>Ascomycota</taxon>
        <taxon>Pezizomycotina</taxon>
        <taxon>Sordariomycetes</taxon>
        <taxon>Sordariomycetidae</taxon>
        <taxon>Sordariales</taxon>
        <taxon>Naviculisporaceae</taxon>
        <taxon>Rhypophila</taxon>
    </lineage>
</organism>
<keyword evidence="6" id="KW-1185">Reference proteome</keyword>
<dbReference type="Gene3D" id="3.50.50.60">
    <property type="entry name" value="FAD/NAD(P)-binding domain"/>
    <property type="match status" value="1"/>
</dbReference>
<feature type="non-terminal residue" evidence="5">
    <location>
        <position position="1"/>
    </location>
</feature>
<sequence length="317" mass="34323">TTATGVELDDGTKITANKNFILAAGAYRTPQILMLSGTGPSSTLSEHGIPLVHDSPEFGKNLHDHFAVYFAFRLRDPSQGYAFGSNHAAWQNPASFKYLPWDWVVSEPLPRDLLPKQHGLSSSSQPEKEEEPRNPYEVITLYIPPGIPGIPMDGTHIATSTMLLRPTSRGEVSIRSKNPSDNPLIQPGYLQTELDKITLTHAARQTLRAFLSTDAMRSITESEAPPQIPGLEGGTLLPPLKADSSDEEIEKRVKMTGSQHHHSGGTAAMGKVVDSCGRVIGVSRLSIVDASIVPIPLGGHPQATLYAMAEQLAHFII</sequence>
<gene>
    <name evidence="5" type="ORF">QBC37DRAFT_465408</name>
</gene>
<dbReference type="GO" id="GO:0016614">
    <property type="term" value="F:oxidoreductase activity, acting on CH-OH group of donors"/>
    <property type="evidence" value="ECO:0007669"/>
    <property type="project" value="InterPro"/>
</dbReference>
<dbReference type="Pfam" id="PF05199">
    <property type="entry name" value="GMC_oxred_C"/>
    <property type="match status" value="1"/>
</dbReference>
<evidence type="ECO:0000256" key="1">
    <source>
        <dbReference type="ARBA" id="ARBA00010790"/>
    </source>
</evidence>
<comment type="caution">
    <text evidence="5">The sequence shown here is derived from an EMBL/GenBank/DDBJ whole genome shotgun (WGS) entry which is preliminary data.</text>
</comment>
<evidence type="ECO:0000256" key="2">
    <source>
        <dbReference type="SAM" id="MobiDB-lite"/>
    </source>
</evidence>
<name>A0AAN6YHF7_9PEZI</name>
<reference evidence="5" key="2">
    <citation type="submission" date="2023-05" db="EMBL/GenBank/DDBJ databases">
        <authorList>
            <consortium name="Lawrence Berkeley National Laboratory"/>
            <person name="Steindorff A."/>
            <person name="Hensen N."/>
            <person name="Bonometti L."/>
            <person name="Westerberg I."/>
            <person name="Brannstrom I.O."/>
            <person name="Guillou S."/>
            <person name="Cros-Aarteil S."/>
            <person name="Calhoun S."/>
            <person name="Haridas S."/>
            <person name="Kuo A."/>
            <person name="Mondo S."/>
            <person name="Pangilinan J."/>
            <person name="Riley R."/>
            <person name="Labutti K."/>
            <person name="Andreopoulos B."/>
            <person name="Lipzen A."/>
            <person name="Chen C."/>
            <person name="Yanf M."/>
            <person name="Daum C."/>
            <person name="Ng V."/>
            <person name="Clum A."/>
            <person name="Ohm R."/>
            <person name="Martin F."/>
            <person name="Silar P."/>
            <person name="Natvig D."/>
            <person name="Lalanne C."/>
            <person name="Gautier V."/>
            <person name="Ament-Velasquez S.L."/>
            <person name="Kruys A."/>
            <person name="Hutchinson M.I."/>
            <person name="Powell A.J."/>
            <person name="Barry K."/>
            <person name="Miller A.N."/>
            <person name="Grigoriev I.V."/>
            <person name="Debuchy R."/>
            <person name="Gladieux P."/>
            <person name="Thoren M.H."/>
            <person name="Johannesson H."/>
        </authorList>
    </citation>
    <scope>NUCLEOTIDE SEQUENCE</scope>
    <source>
        <strain evidence="5">PSN293</strain>
    </source>
</reference>
<dbReference type="SUPFAM" id="SSF51905">
    <property type="entry name" value="FAD/NAD(P)-binding domain"/>
    <property type="match status" value="1"/>
</dbReference>
<dbReference type="PANTHER" id="PTHR11552:SF123">
    <property type="entry name" value="GMC OXIDOREDUCTASE (AFU_ORTHOLOGUE AFUA_2G01770)-RELATED"/>
    <property type="match status" value="1"/>
</dbReference>
<feature type="region of interest" description="Disordered" evidence="2">
    <location>
        <begin position="115"/>
        <end position="134"/>
    </location>
</feature>
<evidence type="ECO:0000259" key="3">
    <source>
        <dbReference type="Pfam" id="PF00732"/>
    </source>
</evidence>
<dbReference type="PANTHER" id="PTHR11552">
    <property type="entry name" value="GLUCOSE-METHANOL-CHOLINE GMC OXIDOREDUCTASE"/>
    <property type="match status" value="1"/>
</dbReference>
<dbReference type="Gene3D" id="3.30.560.10">
    <property type="entry name" value="Glucose Oxidase, domain 3"/>
    <property type="match status" value="1"/>
</dbReference>
<evidence type="ECO:0000313" key="6">
    <source>
        <dbReference type="Proteomes" id="UP001301769"/>
    </source>
</evidence>
<feature type="domain" description="Glucose-methanol-choline oxidoreductase C-terminal" evidence="4">
    <location>
        <begin position="166"/>
        <end position="309"/>
    </location>
</feature>
<proteinExistence type="inferred from homology"/>
<dbReference type="InterPro" id="IPR036188">
    <property type="entry name" value="FAD/NAD-bd_sf"/>
</dbReference>
<feature type="non-terminal residue" evidence="5">
    <location>
        <position position="317"/>
    </location>
</feature>
<protein>
    <submittedName>
        <fullName evidence="5">GMC oxidoreductase-domain-containing protein</fullName>
    </submittedName>
</protein>
<dbReference type="EMBL" id="MU858052">
    <property type="protein sequence ID" value="KAK4218548.1"/>
    <property type="molecule type" value="Genomic_DNA"/>
</dbReference>
<dbReference type="GO" id="GO:0050660">
    <property type="term" value="F:flavin adenine dinucleotide binding"/>
    <property type="evidence" value="ECO:0007669"/>
    <property type="project" value="InterPro"/>
</dbReference>
<feature type="domain" description="Glucose-methanol-choline oxidoreductase N-terminal" evidence="3">
    <location>
        <begin position="3"/>
        <end position="66"/>
    </location>
</feature>
<evidence type="ECO:0000259" key="4">
    <source>
        <dbReference type="Pfam" id="PF05199"/>
    </source>
</evidence>
<dbReference type="InterPro" id="IPR000172">
    <property type="entry name" value="GMC_OxRdtase_N"/>
</dbReference>
<comment type="similarity">
    <text evidence="1">Belongs to the GMC oxidoreductase family.</text>
</comment>
<dbReference type="AlphaFoldDB" id="A0AAN6YHF7"/>
<accession>A0AAN6YHF7</accession>
<evidence type="ECO:0000313" key="5">
    <source>
        <dbReference type="EMBL" id="KAK4218548.1"/>
    </source>
</evidence>
<dbReference type="InterPro" id="IPR012132">
    <property type="entry name" value="GMC_OxRdtase"/>
</dbReference>
<dbReference type="Pfam" id="PF00732">
    <property type="entry name" value="GMC_oxred_N"/>
    <property type="match status" value="1"/>
</dbReference>
<reference evidence="5" key="1">
    <citation type="journal article" date="2023" name="Mol. Phylogenet. Evol.">
        <title>Genome-scale phylogeny and comparative genomics of the fungal order Sordariales.</title>
        <authorList>
            <person name="Hensen N."/>
            <person name="Bonometti L."/>
            <person name="Westerberg I."/>
            <person name="Brannstrom I.O."/>
            <person name="Guillou S."/>
            <person name="Cros-Aarteil S."/>
            <person name="Calhoun S."/>
            <person name="Haridas S."/>
            <person name="Kuo A."/>
            <person name="Mondo S."/>
            <person name="Pangilinan J."/>
            <person name="Riley R."/>
            <person name="LaButti K."/>
            <person name="Andreopoulos B."/>
            <person name="Lipzen A."/>
            <person name="Chen C."/>
            <person name="Yan M."/>
            <person name="Daum C."/>
            <person name="Ng V."/>
            <person name="Clum A."/>
            <person name="Steindorff A."/>
            <person name="Ohm R.A."/>
            <person name="Martin F."/>
            <person name="Silar P."/>
            <person name="Natvig D.O."/>
            <person name="Lalanne C."/>
            <person name="Gautier V."/>
            <person name="Ament-Velasquez S.L."/>
            <person name="Kruys A."/>
            <person name="Hutchinson M.I."/>
            <person name="Powell A.J."/>
            <person name="Barry K."/>
            <person name="Miller A.N."/>
            <person name="Grigoriev I.V."/>
            <person name="Debuchy R."/>
            <person name="Gladieux P."/>
            <person name="Hiltunen Thoren M."/>
            <person name="Johannesson H."/>
        </authorList>
    </citation>
    <scope>NUCLEOTIDE SEQUENCE</scope>
    <source>
        <strain evidence="5">PSN293</strain>
    </source>
</reference>
<dbReference type="Proteomes" id="UP001301769">
    <property type="component" value="Unassembled WGS sequence"/>
</dbReference>
<dbReference type="SUPFAM" id="SSF54373">
    <property type="entry name" value="FAD-linked reductases, C-terminal domain"/>
    <property type="match status" value="1"/>
</dbReference>